<protein>
    <submittedName>
        <fullName evidence="2">DUF3047 domain-containing protein</fullName>
    </submittedName>
</protein>
<dbReference type="EMBL" id="JAQQXT010000009">
    <property type="protein sequence ID" value="MDC8773012.1"/>
    <property type="molecule type" value="Genomic_DNA"/>
</dbReference>
<gene>
    <name evidence="2" type="ORF">PRZ03_15605</name>
</gene>
<reference evidence="2 3" key="1">
    <citation type="submission" date="2022-10" db="EMBL/GenBank/DDBJ databases">
        <title>Paucibacter sp. hw1 Genome sequencing.</title>
        <authorList>
            <person name="Park S."/>
        </authorList>
    </citation>
    <scope>NUCLEOTIDE SEQUENCE [LARGE SCALE GENOMIC DNA]</scope>
    <source>
        <strain evidence="3">hw1</strain>
    </source>
</reference>
<evidence type="ECO:0000313" key="3">
    <source>
        <dbReference type="Proteomes" id="UP001221189"/>
    </source>
</evidence>
<evidence type="ECO:0000256" key="1">
    <source>
        <dbReference type="SAM" id="MobiDB-lite"/>
    </source>
</evidence>
<dbReference type="Proteomes" id="UP001221189">
    <property type="component" value="Unassembled WGS sequence"/>
</dbReference>
<dbReference type="RefSeq" id="WP_273601186.1">
    <property type="nucleotide sequence ID" value="NZ_JAQQXT010000009.1"/>
</dbReference>
<accession>A0ABT5KHZ6</accession>
<keyword evidence="3" id="KW-1185">Reference proteome</keyword>
<comment type="caution">
    <text evidence="2">The sequence shown here is derived from an EMBL/GenBank/DDBJ whole genome shotgun (WGS) entry which is preliminary data.</text>
</comment>
<evidence type="ECO:0000313" key="2">
    <source>
        <dbReference type="EMBL" id="MDC8773012.1"/>
    </source>
</evidence>
<feature type="region of interest" description="Disordered" evidence="1">
    <location>
        <begin position="1"/>
        <end position="20"/>
    </location>
</feature>
<name>A0ABT5KHZ6_9BURK</name>
<dbReference type="Pfam" id="PF11249">
    <property type="entry name" value="DUF3047"/>
    <property type="match status" value="1"/>
</dbReference>
<organism evidence="2 3">
    <name type="scientific">Roseateles albus</name>
    <dbReference type="NCBI Taxonomy" id="2987525"/>
    <lineage>
        <taxon>Bacteria</taxon>
        <taxon>Pseudomonadati</taxon>
        <taxon>Pseudomonadota</taxon>
        <taxon>Betaproteobacteria</taxon>
        <taxon>Burkholderiales</taxon>
        <taxon>Sphaerotilaceae</taxon>
        <taxon>Roseateles</taxon>
    </lineage>
</organism>
<proteinExistence type="predicted"/>
<sequence length="224" mass="24683">MPAAQGTAIAENPQGADAKDEWTHVPINDRKPRTQYEFDRDDGQAAIRARAERSASLLMKPASGIELARTPLVAWRWLVLQSPQEADIADAGREDAAARLVFVFDGDRSRLPWTDRAVMAAADRLGSRPMPFATLMYVTSSLYPVGSVLPNPYTRRVRMLVVDAQKSNTPASWQSFRRDLVADYTQAFGEAPGPLIAWGLMSDSDNTGGRAEAVYAPVRFSTRD</sequence>
<dbReference type="InterPro" id="IPR021409">
    <property type="entry name" value="DUF3047"/>
</dbReference>